<organism evidence="5 6">
    <name type="scientific">Vibrio nitrifigilis</name>
    <dbReference type="NCBI Taxonomy" id="2789781"/>
    <lineage>
        <taxon>Bacteria</taxon>
        <taxon>Pseudomonadati</taxon>
        <taxon>Pseudomonadota</taxon>
        <taxon>Gammaproteobacteria</taxon>
        <taxon>Vibrionales</taxon>
        <taxon>Vibrionaceae</taxon>
        <taxon>Vibrio</taxon>
    </lineage>
</organism>
<dbReference type="RefSeq" id="WP_196124954.1">
    <property type="nucleotide sequence ID" value="NZ_JADPMR010000004.1"/>
</dbReference>
<sequence>MTLSEELILDINDFHPLFEKRLPHVLDIFSEGLFHVDSALQVTFYNPEFYQKFGIKSKTISVDEWLEYVHPLDRQSVSAAIERQVYSPEPNKIRNIQFRLRTTSRQYIWIETHSVLKFDGDEFFIVGRHCDVSEQKLFESYLQQAAYFDSASGMFNRAKLLADIELAQNTAEKHSLIYMQIDDIRTYVNQYGNEVVEHLISHVIAAVQVDSNDLVECYRARSDDFAIIVKGEHSKEELYTLCRSIYTDYTSAIQGHGHLYGENISIGVYPNFELNVSPEDIINIASRTCQFASEQEESWIAIYQGKTQSKVDRFFFVERGLKEALHSHSLSVKFQPIVDAVTGKVASFEALVRWKSKEFGEIYPDEFIPVAEKKGLINELGYQVFTKACQFITHYNHKNHVTVRVNVNVSVLQLLDRSFPEHIMRIATEYGIETKSIVLELTETVILDGNKNALIQLQKLSELGFRLSLDDFGTGFSSINSFFDLPLNQIKIDRTMACKTMQNFALNEYLEFIIHLCVQKGIDIVIEGIENSVMYQKFSELGASYLQGYWFSKPLSLASASYYTLSSNNLSAANQETPLTLVQ</sequence>
<name>A0ABS0GKT4_9VIBR</name>
<dbReference type="InterPro" id="IPR043128">
    <property type="entry name" value="Rev_trsase/Diguanyl_cyclase"/>
</dbReference>
<dbReference type="InterPro" id="IPR029787">
    <property type="entry name" value="Nucleotide_cyclase"/>
</dbReference>
<keyword evidence="6" id="KW-1185">Reference proteome</keyword>
<dbReference type="InterPro" id="IPR000160">
    <property type="entry name" value="GGDEF_dom"/>
</dbReference>
<dbReference type="Gene3D" id="3.30.70.270">
    <property type="match status" value="1"/>
</dbReference>
<feature type="domain" description="EAL" evidence="3">
    <location>
        <begin position="314"/>
        <end position="568"/>
    </location>
</feature>
<dbReference type="Gene3D" id="3.30.450.20">
    <property type="entry name" value="PAS domain"/>
    <property type="match status" value="1"/>
</dbReference>
<dbReference type="PANTHER" id="PTHR33121:SF79">
    <property type="entry name" value="CYCLIC DI-GMP PHOSPHODIESTERASE PDED-RELATED"/>
    <property type="match status" value="1"/>
</dbReference>
<evidence type="ECO:0000313" key="6">
    <source>
        <dbReference type="Proteomes" id="UP000597206"/>
    </source>
</evidence>
<dbReference type="CDD" id="cd01948">
    <property type="entry name" value="EAL"/>
    <property type="match status" value="1"/>
</dbReference>
<evidence type="ECO:0000313" key="5">
    <source>
        <dbReference type="EMBL" id="MBF9003084.1"/>
    </source>
</evidence>
<feature type="domain" description="PAS" evidence="1">
    <location>
        <begin position="18"/>
        <end position="88"/>
    </location>
</feature>
<dbReference type="SUPFAM" id="SSF55073">
    <property type="entry name" value="Nucleotide cyclase"/>
    <property type="match status" value="1"/>
</dbReference>
<dbReference type="PROSITE" id="PS50113">
    <property type="entry name" value="PAC"/>
    <property type="match status" value="1"/>
</dbReference>
<dbReference type="InterPro" id="IPR035965">
    <property type="entry name" value="PAS-like_dom_sf"/>
</dbReference>
<dbReference type="InterPro" id="IPR013655">
    <property type="entry name" value="PAS_fold_3"/>
</dbReference>
<reference evidence="5 6" key="1">
    <citation type="submission" date="2020-11" db="EMBL/GenBank/DDBJ databases">
        <title>Vibrio nitrifigilis sp. nov., a marine nitrogen-fixing bacterium isolated from the lagoon sediment of an islet inside an atoll.</title>
        <authorList>
            <person name="Wang L.-T."/>
            <person name="Shieh W.Y."/>
        </authorList>
    </citation>
    <scope>NUCLEOTIDE SEQUENCE [LARGE SCALE GENOMIC DNA]</scope>
    <source>
        <strain evidence="5 6">NFV-1</strain>
    </source>
</reference>
<dbReference type="Pfam" id="PF00563">
    <property type="entry name" value="EAL"/>
    <property type="match status" value="1"/>
</dbReference>
<dbReference type="SMART" id="SM00267">
    <property type="entry name" value="GGDEF"/>
    <property type="match status" value="1"/>
</dbReference>
<feature type="domain" description="GGDEF" evidence="4">
    <location>
        <begin position="172"/>
        <end position="305"/>
    </location>
</feature>
<dbReference type="Gene3D" id="3.20.20.450">
    <property type="entry name" value="EAL domain"/>
    <property type="match status" value="1"/>
</dbReference>
<dbReference type="InterPro" id="IPR035919">
    <property type="entry name" value="EAL_sf"/>
</dbReference>
<dbReference type="PROSITE" id="PS50112">
    <property type="entry name" value="PAS"/>
    <property type="match status" value="1"/>
</dbReference>
<dbReference type="Proteomes" id="UP000597206">
    <property type="component" value="Unassembled WGS sequence"/>
</dbReference>
<evidence type="ECO:0000259" key="4">
    <source>
        <dbReference type="PROSITE" id="PS50887"/>
    </source>
</evidence>
<dbReference type="InterPro" id="IPR000014">
    <property type="entry name" value="PAS"/>
</dbReference>
<evidence type="ECO:0000259" key="2">
    <source>
        <dbReference type="PROSITE" id="PS50113"/>
    </source>
</evidence>
<dbReference type="InterPro" id="IPR001633">
    <property type="entry name" value="EAL_dom"/>
</dbReference>
<comment type="caution">
    <text evidence="5">The sequence shown here is derived from an EMBL/GenBank/DDBJ whole genome shotgun (WGS) entry which is preliminary data.</text>
</comment>
<dbReference type="PROSITE" id="PS50883">
    <property type="entry name" value="EAL"/>
    <property type="match status" value="1"/>
</dbReference>
<dbReference type="SUPFAM" id="SSF55785">
    <property type="entry name" value="PYP-like sensor domain (PAS domain)"/>
    <property type="match status" value="1"/>
</dbReference>
<gene>
    <name evidence="5" type="ORF">I1A42_21645</name>
</gene>
<dbReference type="EMBL" id="JADPMR010000004">
    <property type="protein sequence ID" value="MBF9003084.1"/>
    <property type="molecule type" value="Genomic_DNA"/>
</dbReference>
<dbReference type="InterPro" id="IPR050706">
    <property type="entry name" value="Cyclic-di-GMP_PDE-like"/>
</dbReference>
<accession>A0ABS0GKT4</accession>
<dbReference type="PANTHER" id="PTHR33121">
    <property type="entry name" value="CYCLIC DI-GMP PHOSPHODIESTERASE PDEF"/>
    <property type="match status" value="1"/>
</dbReference>
<evidence type="ECO:0000259" key="1">
    <source>
        <dbReference type="PROSITE" id="PS50112"/>
    </source>
</evidence>
<dbReference type="Pfam" id="PF08447">
    <property type="entry name" value="PAS_3"/>
    <property type="match status" value="1"/>
</dbReference>
<protein>
    <submittedName>
        <fullName evidence="5">EAL domain-containing protein</fullName>
    </submittedName>
</protein>
<feature type="domain" description="PAC" evidence="2">
    <location>
        <begin position="94"/>
        <end position="144"/>
    </location>
</feature>
<dbReference type="PROSITE" id="PS50887">
    <property type="entry name" value="GGDEF"/>
    <property type="match status" value="1"/>
</dbReference>
<dbReference type="CDD" id="cd00130">
    <property type="entry name" value="PAS"/>
    <property type="match status" value="1"/>
</dbReference>
<dbReference type="Pfam" id="PF00990">
    <property type="entry name" value="GGDEF"/>
    <property type="match status" value="1"/>
</dbReference>
<dbReference type="NCBIfam" id="TIGR00229">
    <property type="entry name" value="sensory_box"/>
    <property type="match status" value="1"/>
</dbReference>
<dbReference type="SUPFAM" id="SSF141868">
    <property type="entry name" value="EAL domain-like"/>
    <property type="match status" value="1"/>
</dbReference>
<dbReference type="InterPro" id="IPR000700">
    <property type="entry name" value="PAS-assoc_C"/>
</dbReference>
<proteinExistence type="predicted"/>
<dbReference type="SMART" id="SM00052">
    <property type="entry name" value="EAL"/>
    <property type="match status" value="1"/>
</dbReference>
<evidence type="ECO:0000259" key="3">
    <source>
        <dbReference type="PROSITE" id="PS50883"/>
    </source>
</evidence>